<evidence type="ECO:0000256" key="1">
    <source>
        <dbReference type="ARBA" id="ARBA00004651"/>
    </source>
</evidence>
<dbReference type="Proteomes" id="UP000193870">
    <property type="component" value="Unassembled WGS sequence"/>
</dbReference>
<evidence type="ECO:0000256" key="3">
    <source>
        <dbReference type="ARBA" id="ARBA00022475"/>
    </source>
</evidence>
<evidence type="ECO:0000256" key="6">
    <source>
        <dbReference type="ARBA" id="ARBA00023136"/>
    </source>
</evidence>
<feature type="transmembrane region" description="Helical" evidence="7">
    <location>
        <begin position="71"/>
        <end position="90"/>
    </location>
</feature>
<dbReference type="GO" id="GO:0005886">
    <property type="term" value="C:plasma membrane"/>
    <property type="evidence" value="ECO:0007669"/>
    <property type="project" value="UniProtKB-SubCell"/>
</dbReference>
<protein>
    <recommendedName>
        <fullName evidence="7">Protein MgtC</fullName>
    </recommendedName>
</protein>
<comment type="subcellular location">
    <subcellularLocation>
        <location evidence="7">Cell inner membrane</location>
        <topology evidence="7">Multi-pass membrane protein</topology>
    </subcellularLocation>
    <subcellularLocation>
        <location evidence="1">Cell membrane</location>
        <topology evidence="1">Multi-pass membrane protein</topology>
    </subcellularLocation>
</comment>
<feature type="transmembrane region" description="Helical" evidence="7">
    <location>
        <begin position="12"/>
        <end position="31"/>
    </location>
</feature>
<sequence length="155" mass="16165">METGVSIDWAQVVESLVRVVVAFALAIPVGWERESGTSSAGLRTFPVVAMAACGYALIVKTMPDATADSQARLLQGLLAGIGFIGGGAIVKNGSNVRGIVTAASIWNTGAIGASVAYGREEIAIVLSLLNFLTLLVLTPLEKQLHDPVEDDDVEQ</sequence>
<dbReference type="STRING" id="315423.SAMN04488020_105147"/>
<dbReference type="PRINTS" id="PR01837">
    <property type="entry name" value="MGTCSAPBPROT"/>
</dbReference>
<keyword evidence="7" id="KW-0997">Cell inner membrane</keyword>
<evidence type="ECO:0000256" key="5">
    <source>
        <dbReference type="ARBA" id="ARBA00022989"/>
    </source>
</evidence>
<dbReference type="InterPro" id="IPR003416">
    <property type="entry name" value="MgtC/SapB/SrpB/YhiD_fam"/>
</dbReference>
<evidence type="ECO:0000313" key="9">
    <source>
        <dbReference type="EMBL" id="SLN47376.1"/>
    </source>
</evidence>
<evidence type="ECO:0000256" key="4">
    <source>
        <dbReference type="ARBA" id="ARBA00022692"/>
    </source>
</evidence>
<feature type="transmembrane region" description="Helical" evidence="7">
    <location>
        <begin position="43"/>
        <end position="59"/>
    </location>
</feature>
<dbReference type="AlphaFoldDB" id="A0A1Y5STB9"/>
<keyword evidence="5 7" id="KW-1133">Transmembrane helix</keyword>
<dbReference type="OrthoDB" id="9811198at2"/>
<dbReference type="EMBL" id="FWFV01000005">
    <property type="protein sequence ID" value="SLN47376.1"/>
    <property type="molecule type" value="Genomic_DNA"/>
</dbReference>
<dbReference type="PANTHER" id="PTHR33778:SF1">
    <property type="entry name" value="MAGNESIUM TRANSPORTER YHID-RELATED"/>
    <property type="match status" value="1"/>
</dbReference>
<dbReference type="InterPro" id="IPR049177">
    <property type="entry name" value="MgtC_SapB_SrpB_YhiD_N"/>
</dbReference>
<gene>
    <name evidence="9" type="ORF">PAM7066_02092</name>
</gene>
<keyword evidence="10" id="KW-1185">Reference proteome</keyword>
<evidence type="ECO:0000256" key="2">
    <source>
        <dbReference type="ARBA" id="ARBA00009298"/>
    </source>
</evidence>
<feature type="domain" description="MgtC/SapB/SrpB/YhiD N-terminal" evidence="8">
    <location>
        <begin position="20"/>
        <end position="142"/>
    </location>
</feature>
<evidence type="ECO:0000313" key="10">
    <source>
        <dbReference type="Proteomes" id="UP000193870"/>
    </source>
</evidence>
<keyword evidence="6 7" id="KW-0472">Membrane</keyword>
<reference evidence="9 10" key="1">
    <citation type="submission" date="2017-03" db="EMBL/GenBank/DDBJ databases">
        <authorList>
            <person name="Afonso C.L."/>
            <person name="Miller P.J."/>
            <person name="Scott M.A."/>
            <person name="Spackman E."/>
            <person name="Goraichik I."/>
            <person name="Dimitrov K.M."/>
            <person name="Suarez D.L."/>
            <person name="Swayne D.E."/>
        </authorList>
    </citation>
    <scope>NUCLEOTIDE SEQUENCE [LARGE SCALE GENOMIC DNA]</scope>
    <source>
        <strain evidence="9 10">CECT 7066</strain>
    </source>
</reference>
<keyword evidence="3" id="KW-1003">Cell membrane</keyword>
<name>A0A1Y5STB9_9RHOB</name>
<evidence type="ECO:0000256" key="7">
    <source>
        <dbReference type="RuleBase" id="RU365041"/>
    </source>
</evidence>
<organism evidence="9 10">
    <name type="scientific">Palleronia marisminoris</name>
    <dbReference type="NCBI Taxonomy" id="315423"/>
    <lineage>
        <taxon>Bacteria</taxon>
        <taxon>Pseudomonadati</taxon>
        <taxon>Pseudomonadota</taxon>
        <taxon>Alphaproteobacteria</taxon>
        <taxon>Rhodobacterales</taxon>
        <taxon>Roseobacteraceae</taxon>
        <taxon>Palleronia</taxon>
    </lineage>
</organism>
<accession>A0A1Y5STB9</accession>
<keyword evidence="4 7" id="KW-0812">Transmembrane</keyword>
<dbReference type="Pfam" id="PF02308">
    <property type="entry name" value="MgtC"/>
    <property type="match status" value="1"/>
</dbReference>
<evidence type="ECO:0000259" key="8">
    <source>
        <dbReference type="Pfam" id="PF02308"/>
    </source>
</evidence>
<dbReference type="PANTHER" id="PTHR33778">
    <property type="entry name" value="PROTEIN MGTC"/>
    <property type="match status" value="1"/>
</dbReference>
<dbReference type="RefSeq" id="WP_085854075.1">
    <property type="nucleotide sequence ID" value="NZ_FOPF01000005.1"/>
</dbReference>
<comment type="similarity">
    <text evidence="2 7">Belongs to the MgtC/SapB family.</text>
</comment>
<proteinExistence type="inferred from homology"/>